<name>A0A382N1R0_9ZZZZ</name>
<dbReference type="AlphaFoldDB" id="A0A382N1R0"/>
<evidence type="ECO:0000256" key="1">
    <source>
        <dbReference type="SAM" id="MobiDB-lite"/>
    </source>
</evidence>
<dbReference type="EMBL" id="UINC01097398">
    <property type="protein sequence ID" value="SVC55069.1"/>
    <property type="molecule type" value="Genomic_DNA"/>
</dbReference>
<feature type="region of interest" description="Disordered" evidence="1">
    <location>
        <begin position="237"/>
        <end position="276"/>
    </location>
</feature>
<organism evidence="2">
    <name type="scientific">marine metagenome</name>
    <dbReference type="NCBI Taxonomy" id="408172"/>
    <lineage>
        <taxon>unclassified sequences</taxon>
        <taxon>metagenomes</taxon>
        <taxon>ecological metagenomes</taxon>
    </lineage>
</organism>
<reference evidence="2" key="1">
    <citation type="submission" date="2018-05" db="EMBL/GenBank/DDBJ databases">
        <authorList>
            <person name="Lanie J.A."/>
            <person name="Ng W.-L."/>
            <person name="Kazmierczak K.M."/>
            <person name="Andrzejewski T.M."/>
            <person name="Davidsen T.M."/>
            <person name="Wayne K.J."/>
            <person name="Tettelin H."/>
            <person name="Glass J.I."/>
            <person name="Rusch D."/>
            <person name="Podicherti R."/>
            <person name="Tsui H.-C.T."/>
            <person name="Winkler M.E."/>
        </authorList>
    </citation>
    <scope>NUCLEOTIDE SEQUENCE</scope>
</reference>
<evidence type="ECO:0000313" key="2">
    <source>
        <dbReference type="EMBL" id="SVC55069.1"/>
    </source>
</evidence>
<sequence length="359" mass="40212">QTVEGFRDNFLTWLQDNLNNWTTSTERDGKAWWCLDRELRDVWKEFEETLGPGVREEILACRESDMELPADRHEEVLRIIRKGIEEVSEFEIFDSGLNAIGDEIFDRLSQEGADGRPALSTLVNRWFGDFGSDEITQELHRFLRLLVGRSITFPNGTKTFLAFIGYGANDLLPNMSGVQLYGAIGNHVCRYLWSNVTADPFGSSYVMVQPLAQRDMIDLVLRGWDEELAEDAAEATFERITGQETRPADPAGTTGDDDTRGGQGNAGHQDDTASPEEDWRAALMDETRDLAWKSRGERAYRTIASLPLSSLANAAGSLVSIQNLKQNIRGELPTVGGKINVATITRSEGFQWVSRQDDD</sequence>
<gene>
    <name evidence="2" type="ORF">METZ01_LOCUS307923</name>
</gene>
<protein>
    <submittedName>
        <fullName evidence="2">Uncharacterized protein</fullName>
    </submittedName>
</protein>
<accession>A0A382N1R0</accession>
<feature type="non-terminal residue" evidence="2">
    <location>
        <position position="1"/>
    </location>
</feature>
<proteinExistence type="predicted"/>